<protein>
    <recommendedName>
        <fullName evidence="7">Protein kinase domain-containing protein</fullName>
    </recommendedName>
</protein>
<dbReference type="SUPFAM" id="SSF56112">
    <property type="entry name" value="Protein kinase-like (PK-like)"/>
    <property type="match status" value="1"/>
</dbReference>
<evidence type="ECO:0000256" key="5">
    <source>
        <dbReference type="ARBA" id="ARBA00037982"/>
    </source>
</evidence>
<feature type="region of interest" description="Disordered" evidence="6">
    <location>
        <begin position="37"/>
        <end position="128"/>
    </location>
</feature>
<comment type="caution">
    <text evidence="8">The sequence shown here is derived from an EMBL/GenBank/DDBJ whole genome shotgun (WGS) entry which is preliminary data.</text>
</comment>
<reference evidence="8 9" key="1">
    <citation type="journal article" date="2018" name="Front. Microbiol.">
        <title>Prospects for Fungal Bioremediation of Acidic Radioactive Waste Sites: Characterization and Genome Sequence of Rhodotorula taiwanensis MD1149.</title>
        <authorList>
            <person name="Tkavc R."/>
            <person name="Matrosova V.Y."/>
            <person name="Grichenko O.E."/>
            <person name="Gostincar C."/>
            <person name="Volpe R.P."/>
            <person name="Klimenkova P."/>
            <person name="Gaidamakova E.K."/>
            <person name="Zhou C.E."/>
            <person name="Stewart B.J."/>
            <person name="Lyman M.G."/>
            <person name="Malfatti S.A."/>
            <person name="Rubinfeld B."/>
            <person name="Courtot M."/>
            <person name="Singh J."/>
            <person name="Dalgard C.L."/>
            <person name="Hamilton T."/>
            <person name="Frey K.G."/>
            <person name="Gunde-Cimerman N."/>
            <person name="Dugan L."/>
            <person name="Daly M.J."/>
        </authorList>
    </citation>
    <scope>NUCLEOTIDE SEQUENCE [LARGE SCALE GENOMIC DNA]</scope>
    <source>
        <strain evidence="8 9">MD1149</strain>
    </source>
</reference>
<dbReference type="SMART" id="SM00220">
    <property type="entry name" value="S_TKc"/>
    <property type="match status" value="1"/>
</dbReference>
<feature type="region of interest" description="Disordered" evidence="6">
    <location>
        <begin position="1"/>
        <end position="22"/>
    </location>
</feature>
<feature type="region of interest" description="Disordered" evidence="6">
    <location>
        <begin position="648"/>
        <end position="679"/>
    </location>
</feature>
<keyword evidence="9" id="KW-1185">Reference proteome</keyword>
<evidence type="ECO:0000256" key="1">
    <source>
        <dbReference type="ARBA" id="ARBA00022679"/>
    </source>
</evidence>
<accession>A0A2S5BGV3</accession>
<dbReference type="PANTHER" id="PTHR11042:SF138">
    <property type="entry name" value="SERINE_THREONINE-PROTEIN KINASE IKS1-RELATED"/>
    <property type="match status" value="1"/>
</dbReference>
<evidence type="ECO:0000256" key="4">
    <source>
        <dbReference type="ARBA" id="ARBA00022840"/>
    </source>
</evidence>
<name>A0A2S5BGV3_9BASI</name>
<dbReference type="CDD" id="cd00180">
    <property type="entry name" value="PKc"/>
    <property type="match status" value="1"/>
</dbReference>
<feature type="compositionally biased region" description="Low complexity" evidence="6">
    <location>
        <begin position="78"/>
        <end position="110"/>
    </location>
</feature>
<dbReference type="PANTHER" id="PTHR11042">
    <property type="entry name" value="EUKARYOTIC TRANSLATION INITIATION FACTOR 2-ALPHA KINASE EIF2-ALPHA KINASE -RELATED"/>
    <property type="match status" value="1"/>
</dbReference>
<dbReference type="InterPro" id="IPR050339">
    <property type="entry name" value="CC_SR_Kinase"/>
</dbReference>
<dbReference type="Pfam" id="PF00069">
    <property type="entry name" value="Pkinase"/>
    <property type="match status" value="1"/>
</dbReference>
<feature type="compositionally biased region" description="Basic residues" evidence="6">
    <location>
        <begin position="159"/>
        <end position="172"/>
    </location>
</feature>
<keyword evidence="1" id="KW-0808">Transferase</keyword>
<evidence type="ECO:0000313" key="8">
    <source>
        <dbReference type="EMBL" id="POY76000.1"/>
    </source>
</evidence>
<dbReference type="InterPro" id="IPR008271">
    <property type="entry name" value="Ser/Thr_kinase_AS"/>
</dbReference>
<dbReference type="PROSITE" id="PS00108">
    <property type="entry name" value="PROTEIN_KINASE_ST"/>
    <property type="match status" value="1"/>
</dbReference>
<gene>
    <name evidence="8" type="ORF">BMF94_1086</name>
</gene>
<sequence>MARPPLLALEDTPTTEHNDWQVVLSDPSKRRVVLYSRNLNRLSIEPTPPSSPRTTARTARAPREARRRSWSGLSSVMPSEGASEAGSPSSSRASSPLGAGTVRRTAAGSTRRSRDHGDDRDGAESSTRTVVGGLAEAVPESVCPLCFQVLPPGPEASARRTHTPRPHPRRRLFPLLPPPTGFLPDPARGDLSPSSDTGRSEAGEPGGTSYFELLSEANSLANTPTSTGASAWKARAGEVEPPDRSGEGKPRGDGLDSQQMNEGYYARFFDEVSLLGRGGQGAVYLVRHMLNGEALGLYACKKVPVGDSTPSLLSILREVHMLESASHPNIVAYHHAWLETASPTKSRFVPKVPTLHILMEFANGGSLQGFIDARKGSPTTADEEDVLEGHGAAHAARRRRKEARARAIHLLRLEDVLTLFEQVVRGLAFLHGRNILHLDLKAENVLLHLDEDSLLPTCKLSDFGSASSDSYHRERPFFPTPTTGHLPPPDRSNDMWALGLILYLLVFFALPFAEAGSDGDNTKLEEEIKRHPGFFATHPLPRAASARHDLPPSLLHLLSQLIHRDPACRPSCERVLTRLPAIRQDVLQGVYSELGVGTVTRASSAAPASSVWKQLLMRGRSRRSMSDGSIEPSSVADFASVSDPEVVEVQDSEAGDQGDAGAVEPACAGPSEAGQTETLPSQSRVYFRSNLMARNLLLYESLSRSSSRRLLDLPGPMDGPVPGTGVPLWLVALLLTETAVDAAVARPSLTIFLLIVHLATMRLARILL</sequence>
<feature type="region of interest" description="Disordered" evidence="6">
    <location>
        <begin position="153"/>
        <end position="209"/>
    </location>
</feature>
<evidence type="ECO:0000313" key="9">
    <source>
        <dbReference type="Proteomes" id="UP000237144"/>
    </source>
</evidence>
<proteinExistence type="inferred from homology"/>
<evidence type="ECO:0000259" key="7">
    <source>
        <dbReference type="PROSITE" id="PS50011"/>
    </source>
</evidence>
<evidence type="ECO:0000256" key="6">
    <source>
        <dbReference type="SAM" id="MobiDB-lite"/>
    </source>
</evidence>
<dbReference type="EMBL" id="PJQD01000009">
    <property type="protein sequence ID" value="POY76000.1"/>
    <property type="molecule type" value="Genomic_DNA"/>
</dbReference>
<evidence type="ECO:0000256" key="2">
    <source>
        <dbReference type="ARBA" id="ARBA00022741"/>
    </source>
</evidence>
<dbReference type="STRING" id="741276.A0A2S5BGV3"/>
<feature type="region of interest" description="Disordered" evidence="6">
    <location>
        <begin position="222"/>
        <end position="257"/>
    </location>
</feature>
<keyword evidence="4" id="KW-0067">ATP-binding</keyword>
<dbReference type="GO" id="GO:0005634">
    <property type="term" value="C:nucleus"/>
    <property type="evidence" value="ECO:0007669"/>
    <property type="project" value="TreeGrafter"/>
</dbReference>
<dbReference type="GO" id="GO:0004672">
    <property type="term" value="F:protein kinase activity"/>
    <property type="evidence" value="ECO:0007669"/>
    <property type="project" value="InterPro"/>
</dbReference>
<dbReference type="GO" id="GO:0005737">
    <property type="term" value="C:cytoplasm"/>
    <property type="evidence" value="ECO:0007669"/>
    <property type="project" value="TreeGrafter"/>
</dbReference>
<dbReference type="InterPro" id="IPR011009">
    <property type="entry name" value="Kinase-like_dom_sf"/>
</dbReference>
<dbReference type="GO" id="GO:0005524">
    <property type="term" value="F:ATP binding"/>
    <property type="evidence" value="ECO:0007669"/>
    <property type="project" value="UniProtKB-KW"/>
</dbReference>
<dbReference type="AlphaFoldDB" id="A0A2S5BGV3"/>
<feature type="compositionally biased region" description="Basic and acidic residues" evidence="6">
    <location>
        <begin position="235"/>
        <end position="254"/>
    </location>
</feature>
<dbReference type="Gene3D" id="3.30.200.20">
    <property type="entry name" value="Phosphorylase Kinase, domain 1"/>
    <property type="match status" value="1"/>
</dbReference>
<dbReference type="PROSITE" id="PS50011">
    <property type="entry name" value="PROTEIN_KINASE_DOM"/>
    <property type="match status" value="1"/>
</dbReference>
<comment type="similarity">
    <text evidence="5">Belongs to the protein kinase superfamily. Ser/Thr protein kinase family. GCN2 subfamily.</text>
</comment>
<dbReference type="Gene3D" id="1.10.510.10">
    <property type="entry name" value="Transferase(Phosphotransferase) domain 1"/>
    <property type="match status" value="1"/>
</dbReference>
<evidence type="ECO:0000256" key="3">
    <source>
        <dbReference type="ARBA" id="ARBA00022777"/>
    </source>
</evidence>
<organism evidence="8 9">
    <name type="scientific">Rhodotorula taiwanensis</name>
    <dbReference type="NCBI Taxonomy" id="741276"/>
    <lineage>
        <taxon>Eukaryota</taxon>
        <taxon>Fungi</taxon>
        <taxon>Dikarya</taxon>
        <taxon>Basidiomycota</taxon>
        <taxon>Pucciniomycotina</taxon>
        <taxon>Microbotryomycetes</taxon>
        <taxon>Sporidiobolales</taxon>
        <taxon>Sporidiobolaceae</taxon>
        <taxon>Rhodotorula</taxon>
    </lineage>
</organism>
<feature type="domain" description="Protein kinase" evidence="7">
    <location>
        <begin position="269"/>
        <end position="582"/>
    </location>
</feature>
<dbReference type="InterPro" id="IPR000719">
    <property type="entry name" value="Prot_kinase_dom"/>
</dbReference>
<dbReference type="OrthoDB" id="1405469at2759"/>
<keyword evidence="2" id="KW-0547">Nucleotide-binding</keyword>
<dbReference type="Proteomes" id="UP000237144">
    <property type="component" value="Unassembled WGS sequence"/>
</dbReference>
<keyword evidence="3" id="KW-0418">Kinase</keyword>